<organism evidence="2 3">
    <name type="scientific">Futiania mangrovi</name>
    <dbReference type="NCBI Taxonomy" id="2959716"/>
    <lineage>
        <taxon>Bacteria</taxon>
        <taxon>Pseudomonadati</taxon>
        <taxon>Pseudomonadota</taxon>
        <taxon>Alphaproteobacteria</taxon>
        <taxon>Futianiales</taxon>
        <taxon>Futianiaceae</taxon>
        <taxon>Futiania</taxon>
    </lineage>
</organism>
<dbReference type="AlphaFoldDB" id="A0A9J6PFR5"/>
<keyword evidence="3" id="KW-1185">Reference proteome</keyword>
<dbReference type="EMBL" id="JAMZFT010000003">
    <property type="protein sequence ID" value="MCP1337561.1"/>
    <property type="molecule type" value="Genomic_DNA"/>
</dbReference>
<proteinExistence type="predicted"/>
<sequence>MLEGAYSSVPADAGNTYPQDFALPTDAPATAGAEPAVIANVAPEDPAVKACLDDITALRNIKVRMDRLAEEIAIADPNETRYVNNLLNGIQREAAEAEKICARIERNCANLGIAPSQLGNVHHLCDQIRTVARAAQEQQDAMNKGLNFDLGAVTDAIGQFGGAVWGVVLMILGFLFGGQRQGAF</sequence>
<comment type="caution">
    <text evidence="2">The sequence shown here is derived from an EMBL/GenBank/DDBJ whole genome shotgun (WGS) entry which is preliminary data.</text>
</comment>
<dbReference type="Proteomes" id="UP001055804">
    <property type="component" value="Unassembled WGS sequence"/>
</dbReference>
<keyword evidence="1" id="KW-0812">Transmembrane</keyword>
<accession>A0A9J6PFR5</accession>
<protein>
    <submittedName>
        <fullName evidence="2">Uncharacterized protein</fullName>
    </submittedName>
</protein>
<evidence type="ECO:0000256" key="1">
    <source>
        <dbReference type="SAM" id="Phobius"/>
    </source>
</evidence>
<keyword evidence="1" id="KW-1133">Transmembrane helix</keyword>
<feature type="transmembrane region" description="Helical" evidence="1">
    <location>
        <begin position="156"/>
        <end position="176"/>
    </location>
</feature>
<evidence type="ECO:0000313" key="3">
    <source>
        <dbReference type="Proteomes" id="UP001055804"/>
    </source>
</evidence>
<dbReference type="RefSeq" id="WP_269333525.1">
    <property type="nucleotide sequence ID" value="NZ_JAMZFT010000003.1"/>
</dbReference>
<name>A0A9J6PFR5_9PROT</name>
<gene>
    <name evidence="2" type="ORF">NJQ99_14155</name>
</gene>
<reference evidence="2" key="1">
    <citation type="submission" date="2022-06" db="EMBL/GenBank/DDBJ databases">
        <title>Isolation and Genomics of Futiania mangrovii gen. nov., sp. nov., a Rare and Metabolically-versatile member in the Class Alphaproteobacteria.</title>
        <authorList>
            <person name="Liu L."/>
            <person name="Huang W.-C."/>
            <person name="Pan J."/>
            <person name="Li J."/>
            <person name="Huang Y."/>
            <person name="Du H."/>
            <person name="Liu Y."/>
            <person name="Li M."/>
        </authorList>
    </citation>
    <scope>NUCLEOTIDE SEQUENCE</scope>
    <source>
        <strain evidence="2">FT118</strain>
    </source>
</reference>
<evidence type="ECO:0000313" key="2">
    <source>
        <dbReference type="EMBL" id="MCP1337561.1"/>
    </source>
</evidence>
<keyword evidence="1" id="KW-0472">Membrane</keyword>